<dbReference type="PANTHER" id="PTHR30438:SF1">
    <property type="entry name" value="36 KDA ANTIGEN"/>
    <property type="match status" value="1"/>
</dbReference>
<dbReference type="Gene3D" id="2.40.50.100">
    <property type="match status" value="1"/>
</dbReference>
<evidence type="ECO:0000313" key="4">
    <source>
        <dbReference type="EMBL" id="TGY76406.1"/>
    </source>
</evidence>
<keyword evidence="2" id="KW-0472">Membrane</keyword>
<dbReference type="OrthoDB" id="9793801at2"/>
<evidence type="ECO:0000313" key="5">
    <source>
        <dbReference type="Proteomes" id="UP000186351"/>
    </source>
</evidence>
<feature type="region of interest" description="Disordered" evidence="1">
    <location>
        <begin position="178"/>
        <end position="197"/>
    </location>
</feature>
<dbReference type="RefSeq" id="WP_068961357.1">
    <property type="nucleotide sequence ID" value="NZ_CAJTAP010000001.1"/>
</dbReference>
<dbReference type="KEGG" id="pary:A4V02_10330"/>
<accession>A0A1B1SB94</accession>
<evidence type="ECO:0000313" key="6">
    <source>
        <dbReference type="Proteomes" id="UP000306630"/>
    </source>
</evidence>
<reference evidence="3" key="2">
    <citation type="submission" date="2017-04" db="EMBL/GenBank/DDBJ databases">
        <title>Complete Genome Sequences of Twelve Strains of a Stable Defined Moderately Diverse Mouse Microbiota 2 (sDMDMm2).</title>
        <authorList>
            <person name="Uchimura Y."/>
            <person name="Wyss M."/>
            <person name="Brugiroux S."/>
            <person name="Limenitakis J.P."/>
            <person name="Stecher B."/>
            <person name="McCoy K.D."/>
            <person name="Macpherson A.J."/>
        </authorList>
    </citation>
    <scope>NUCLEOTIDE SEQUENCE</scope>
    <source>
        <strain evidence="3">YL27</strain>
    </source>
</reference>
<dbReference type="EMBL" id="CP015402">
    <property type="protein sequence ID" value="ANU64068.1"/>
    <property type="molecule type" value="Genomic_DNA"/>
</dbReference>
<sequence>MATNDSTPTPVKQERDNKLVGSLVIVVIVTALVALIGFLFLKPSSDVLEGQAEATSIRISGKLPGRVMEIYVEEGQKVKAGDTLVHIHSSLADAKMYQAEAVKNAAAAQNRKIDAGTRSQIIQSAYDLWQQALAARNISEKTYNRMENLYKQDVVSEQRRDEAKAAFEAAKAGESAARSQYQMAKEGAQKQDKESSQAMVDAAAGGVMEVQALLQDQYLTAPYDGEIDVIYPHESELVSLGTPIMSLLKIQDKWVTFNVREQLLGKLTMGTEIELEIPSLEKKVKGTVYYVRDMGDYAAWRATKATGEWDSRTFQVKVRPNEPVDDLRPGMTVIWHKPN</sequence>
<dbReference type="EMBL" id="SRYD01000003">
    <property type="protein sequence ID" value="TGY76406.1"/>
    <property type="molecule type" value="Genomic_DNA"/>
</dbReference>
<dbReference type="Gene3D" id="2.40.30.170">
    <property type="match status" value="1"/>
</dbReference>
<feature type="transmembrane region" description="Helical" evidence="2">
    <location>
        <begin position="20"/>
        <end position="41"/>
    </location>
</feature>
<evidence type="ECO:0000256" key="1">
    <source>
        <dbReference type="SAM" id="MobiDB-lite"/>
    </source>
</evidence>
<dbReference type="STRING" id="1796646.A4V02_10330"/>
<keyword evidence="2" id="KW-1133">Transmembrane helix</keyword>
<protein>
    <submittedName>
        <fullName evidence="3">Hemolysin secretion protein D</fullName>
    </submittedName>
    <submittedName>
        <fullName evidence="4">HlyD family efflux transporter periplasmic adaptor subunit</fullName>
    </submittedName>
</protein>
<dbReference type="GeneID" id="65537265"/>
<keyword evidence="5" id="KW-1185">Reference proteome</keyword>
<reference evidence="5" key="1">
    <citation type="submission" date="2016-04" db="EMBL/GenBank/DDBJ databases">
        <title>Complete Genome Sequences of Twelve Strains of a Stable Defined Moderately Diverse Mouse Microbiota 2 (sDMDMm2).</title>
        <authorList>
            <person name="Uchimura Y."/>
            <person name="Wyss M."/>
            <person name="Brugiroux S."/>
            <person name="Limenitakis J.P."/>
            <person name="Stecher B."/>
            <person name="McCoy K.D."/>
            <person name="Macpherson A.J."/>
        </authorList>
    </citation>
    <scope>NUCLEOTIDE SEQUENCE [LARGE SCALE GENOMIC DNA]</scope>
    <source>
        <strain evidence="5">YL27</strain>
    </source>
</reference>
<organism evidence="3 5">
    <name type="scientific">Muribaculum intestinale</name>
    <dbReference type="NCBI Taxonomy" id="1796646"/>
    <lineage>
        <taxon>Bacteria</taxon>
        <taxon>Pseudomonadati</taxon>
        <taxon>Bacteroidota</taxon>
        <taxon>Bacteroidia</taxon>
        <taxon>Bacteroidales</taxon>
        <taxon>Muribaculaceae</taxon>
        <taxon>Muribaculum</taxon>
    </lineage>
</organism>
<gene>
    <name evidence="3" type="ORF">A4V02_10330</name>
    <name evidence="4" type="ORF">E5333_01255</name>
</gene>
<evidence type="ECO:0000256" key="2">
    <source>
        <dbReference type="SAM" id="Phobius"/>
    </source>
</evidence>
<accession>A0A1Z2XHD0</accession>
<evidence type="ECO:0000313" key="3">
    <source>
        <dbReference type="EMBL" id="ANU64068.1"/>
    </source>
</evidence>
<reference evidence="4 6" key="3">
    <citation type="submission" date="2019-04" db="EMBL/GenBank/DDBJ databases">
        <title>Microbes associate with the intestines of laboratory mice.</title>
        <authorList>
            <person name="Navarre W."/>
            <person name="Wong E."/>
            <person name="Huang K."/>
            <person name="Tropini C."/>
            <person name="Ng K."/>
            <person name="Yu B."/>
        </authorList>
    </citation>
    <scope>NUCLEOTIDE SEQUENCE [LARGE SCALE GENOMIC DNA]</scope>
    <source>
        <strain evidence="4 6">NM06_A21</strain>
    </source>
</reference>
<keyword evidence="2" id="KW-0812">Transmembrane</keyword>
<dbReference type="Proteomes" id="UP000306630">
    <property type="component" value="Unassembled WGS sequence"/>
</dbReference>
<dbReference type="PANTHER" id="PTHR30438">
    <property type="entry name" value="36 KDA ANTIGEN-RELATED"/>
    <property type="match status" value="1"/>
</dbReference>
<dbReference type="Proteomes" id="UP000186351">
    <property type="component" value="Chromosome"/>
</dbReference>
<name>A0A1B1SB94_9BACT</name>
<proteinExistence type="predicted"/>
<dbReference type="AlphaFoldDB" id="A0A1B1SB94"/>
<dbReference type="SUPFAM" id="SSF111369">
    <property type="entry name" value="HlyD-like secretion proteins"/>
    <property type="match status" value="2"/>
</dbReference>